<proteinExistence type="predicted"/>
<evidence type="ECO:0000256" key="2">
    <source>
        <dbReference type="SAM" id="SignalP"/>
    </source>
</evidence>
<accession>A0A182F1N7</accession>
<feature type="region of interest" description="Disordered" evidence="1">
    <location>
        <begin position="26"/>
        <end position="59"/>
    </location>
</feature>
<feature type="chain" id="PRO_5043668819" evidence="2">
    <location>
        <begin position="19"/>
        <end position="130"/>
    </location>
</feature>
<dbReference type="AlphaFoldDB" id="A0A182F1N7"/>
<feature type="region of interest" description="Disordered" evidence="1">
    <location>
        <begin position="72"/>
        <end position="130"/>
    </location>
</feature>
<dbReference type="Proteomes" id="UP000069272">
    <property type="component" value="Chromosome 2L"/>
</dbReference>
<organism evidence="3 4">
    <name type="scientific">Anopheles albimanus</name>
    <name type="common">New world malaria mosquito</name>
    <dbReference type="NCBI Taxonomy" id="7167"/>
    <lineage>
        <taxon>Eukaryota</taxon>
        <taxon>Metazoa</taxon>
        <taxon>Ecdysozoa</taxon>
        <taxon>Arthropoda</taxon>
        <taxon>Hexapoda</taxon>
        <taxon>Insecta</taxon>
        <taxon>Pterygota</taxon>
        <taxon>Neoptera</taxon>
        <taxon>Endopterygota</taxon>
        <taxon>Diptera</taxon>
        <taxon>Nematocera</taxon>
        <taxon>Culicoidea</taxon>
        <taxon>Culicidae</taxon>
        <taxon>Anophelinae</taxon>
        <taxon>Anopheles</taxon>
    </lineage>
</organism>
<evidence type="ECO:0000256" key="1">
    <source>
        <dbReference type="SAM" id="MobiDB-lite"/>
    </source>
</evidence>
<dbReference type="VEuPathDB" id="VectorBase:AALB000366"/>
<reference evidence="3" key="2">
    <citation type="submission" date="2022-08" db="UniProtKB">
        <authorList>
            <consortium name="EnsemblMetazoa"/>
        </authorList>
    </citation>
    <scope>IDENTIFICATION</scope>
    <source>
        <strain evidence="3">STECLA/ALBI9_A</strain>
    </source>
</reference>
<evidence type="ECO:0000313" key="3">
    <source>
        <dbReference type="EnsemblMetazoa" id="AALB000366-PA"/>
    </source>
</evidence>
<feature type="compositionally biased region" description="Basic and acidic residues" evidence="1">
    <location>
        <begin position="40"/>
        <end position="55"/>
    </location>
</feature>
<evidence type="ECO:0000313" key="4">
    <source>
        <dbReference type="Proteomes" id="UP000069272"/>
    </source>
</evidence>
<dbReference type="EnsemblMetazoa" id="AALB000366-RA">
    <property type="protein sequence ID" value="AALB000366-PA"/>
    <property type="gene ID" value="AALB000366"/>
</dbReference>
<protein>
    <submittedName>
        <fullName evidence="3">Uncharacterized protein</fullName>
    </submittedName>
</protein>
<reference evidence="3 4" key="1">
    <citation type="journal article" date="2017" name="G3 (Bethesda)">
        <title>The Physical Genome Mapping of Anopheles albimanus Corrected Scaffold Misassemblies and Identified Interarm Rearrangements in Genus Anopheles.</title>
        <authorList>
            <person name="Artemov G.N."/>
            <person name="Peery A.N."/>
            <person name="Jiang X."/>
            <person name="Tu Z."/>
            <person name="Stegniy V.N."/>
            <person name="Sharakhova M.V."/>
            <person name="Sharakhov I.V."/>
        </authorList>
    </citation>
    <scope>NUCLEOTIDE SEQUENCE [LARGE SCALE GENOMIC DNA]</scope>
    <source>
        <strain evidence="3 4">ALBI9_A</strain>
    </source>
</reference>
<keyword evidence="2" id="KW-0732">Signal</keyword>
<feature type="signal peptide" evidence="2">
    <location>
        <begin position="1"/>
        <end position="18"/>
    </location>
</feature>
<name>A0A182F1N7_ANOAL</name>
<sequence>MNGVSIRVHLLICVATLSTDLRLRTAPIRNAPSHRSAANKSRERSDRGREIEKTTGRTGIPRRWEAISAISYNSRRPKPPAVRAQPCSRPTLPALSQERQSFFGPSAASSSSLSHFNGDFQTEGREPQFE</sequence>
<keyword evidence="4" id="KW-1185">Reference proteome</keyword>